<protein>
    <recommendedName>
        <fullName evidence="3">DUF3558 domain-containing protein</fullName>
    </recommendedName>
</protein>
<keyword evidence="2" id="KW-1185">Reference proteome</keyword>
<comment type="caution">
    <text evidence="1">The sequence shown here is derived from an EMBL/GenBank/DDBJ whole genome shotgun (WGS) entry which is preliminary data.</text>
</comment>
<accession>A0ABQ2E492</accession>
<evidence type="ECO:0008006" key="3">
    <source>
        <dbReference type="Google" id="ProtNLM"/>
    </source>
</evidence>
<evidence type="ECO:0000313" key="2">
    <source>
        <dbReference type="Proteomes" id="UP000660265"/>
    </source>
</evidence>
<organism evidence="1 2">
    <name type="scientific">Streptomyces camponoticapitis</name>
    <dbReference type="NCBI Taxonomy" id="1616125"/>
    <lineage>
        <taxon>Bacteria</taxon>
        <taxon>Bacillati</taxon>
        <taxon>Actinomycetota</taxon>
        <taxon>Actinomycetes</taxon>
        <taxon>Kitasatosporales</taxon>
        <taxon>Streptomycetaceae</taxon>
        <taxon>Streptomyces</taxon>
    </lineage>
</organism>
<sequence length="345" mass="36258">MKAAVRRWAPYVALSLALAVAAGYGWYRMSDTGKGWRYEESLKTFCEGLIPYEESAGFTGKDGARLSRDYRAGGSEGDYDSCTVAGLDLTIGRIPDSLSNSDGPDVFDRLGEGDADGPPVPLGGGWRGYTDLVNTAVVLACDNKPGSVVVTAQDDDAADASRAQGIAELVAATAVEAAGRWNCDAKAGGGIPTPAAEPERASRFDATGTCGGIPLGDEDHVHWIKEGPAGGTAPLEECVLGETKADAVNLFEFEAAFGPFAQRPRSDDPDRGDLKRGAGGSKGFFWATARCPGDGARAVFRVAPTEYVYVDEEVTEFARKALGTFAERRAEQHGCTDLTLPAASS</sequence>
<proteinExistence type="predicted"/>
<name>A0ABQ2E492_9ACTN</name>
<evidence type="ECO:0000313" key="1">
    <source>
        <dbReference type="EMBL" id="GGJ90866.1"/>
    </source>
</evidence>
<dbReference type="Proteomes" id="UP000660265">
    <property type="component" value="Unassembled WGS sequence"/>
</dbReference>
<gene>
    <name evidence="1" type="ORF">GCM10011583_22850</name>
</gene>
<dbReference type="RefSeq" id="WP_189107282.1">
    <property type="nucleotide sequence ID" value="NZ_BMMV01000006.1"/>
</dbReference>
<dbReference type="EMBL" id="BMMV01000006">
    <property type="protein sequence ID" value="GGJ90866.1"/>
    <property type="molecule type" value="Genomic_DNA"/>
</dbReference>
<reference evidence="2" key="1">
    <citation type="journal article" date="2019" name="Int. J. Syst. Evol. Microbiol.">
        <title>The Global Catalogue of Microorganisms (GCM) 10K type strain sequencing project: providing services to taxonomists for standard genome sequencing and annotation.</title>
        <authorList>
            <consortium name="The Broad Institute Genomics Platform"/>
            <consortium name="The Broad Institute Genome Sequencing Center for Infectious Disease"/>
            <person name="Wu L."/>
            <person name="Ma J."/>
        </authorList>
    </citation>
    <scope>NUCLEOTIDE SEQUENCE [LARGE SCALE GENOMIC DNA]</scope>
    <source>
        <strain evidence="2">CGMCC 4.7275</strain>
    </source>
</reference>